<dbReference type="Proteomes" id="UP001642260">
    <property type="component" value="Unassembled WGS sequence"/>
</dbReference>
<comment type="caution">
    <text evidence="3">The sequence shown here is derived from an EMBL/GenBank/DDBJ whole genome shotgun (WGS) entry which is preliminary data.</text>
</comment>
<sequence length="286" mass="31807">MYFQGSVVLFLHGFLGTGEEWIPIMKGISGSARCISVDIPGHGSSRVQSHASESPTFSMEMIAEALYKLLEQMTPGKVTVVGYSMGARIALYMALRFSNKIEGAVVVSGSPGLKDPVARKVRSATDDSKARMMVDYGLDIFVENWYNGGLWKSLRRHPHFRKIVASRLIHDDVLSVAKLLSDLSTGRQPSLWEELVDCDTNVSLVFGEKDVKFKKIATKMYIEMSKSKKSENYIIETVEIPEAGHAVHLESPLGLILALRKFLTRVRKNSAETELSQKLLLALKET</sequence>
<dbReference type="InterPro" id="IPR000073">
    <property type="entry name" value="AB_hydrolase_1"/>
</dbReference>
<protein>
    <recommendedName>
        <fullName evidence="2">AB hydrolase-1 domain-containing protein</fullName>
    </recommendedName>
</protein>
<organism evidence="3 4">
    <name type="scientific">Eruca vesicaria subsp. sativa</name>
    <name type="common">Garden rocket</name>
    <name type="synonym">Eruca sativa</name>
    <dbReference type="NCBI Taxonomy" id="29727"/>
    <lineage>
        <taxon>Eukaryota</taxon>
        <taxon>Viridiplantae</taxon>
        <taxon>Streptophyta</taxon>
        <taxon>Embryophyta</taxon>
        <taxon>Tracheophyta</taxon>
        <taxon>Spermatophyta</taxon>
        <taxon>Magnoliopsida</taxon>
        <taxon>eudicotyledons</taxon>
        <taxon>Gunneridae</taxon>
        <taxon>Pentapetalae</taxon>
        <taxon>rosids</taxon>
        <taxon>malvids</taxon>
        <taxon>Brassicales</taxon>
        <taxon>Brassicaceae</taxon>
        <taxon>Brassiceae</taxon>
        <taxon>Eruca</taxon>
    </lineage>
</organism>
<gene>
    <name evidence="3" type="ORF">ERUC_LOCUS10926</name>
</gene>
<proteinExistence type="predicted"/>
<keyword evidence="1" id="KW-0456">Lyase</keyword>
<feature type="domain" description="AB hydrolase-1" evidence="2">
    <location>
        <begin position="7"/>
        <end position="117"/>
    </location>
</feature>
<accession>A0ABC8JLN0</accession>
<dbReference type="GO" id="GO:0016829">
    <property type="term" value="F:lyase activity"/>
    <property type="evidence" value="ECO:0007669"/>
    <property type="project" value="UniProtKB-KW"/>
</dbReference>
<dbReference type="InterPro" id="IPR029058">
    <property type="entry name" value="AB_hydrolase_fold"/>
</dbReference>
<dbReference type="AlphaFoldDB" id="A0ABC8JLN0"/>
<evidence type="ECO:0000313" key="3">
    <source>
        <dbReference type="EMBL" id="CAH8327055.1"/>
    </source>
</evidence>
<reference evidence="3 4" key="1">
    <citation type="submission" date="2022-03" db="EMBL/GenBank/DDBJ databases">
        <authorList>
            <person name="Macdonald S."/>
            <person name="Ahmed S."/>
            <person name="Newling K."/>
        </authorList>
    </citation>
    <scope>NUCLEOTIDE SEQUENCE [LARGE SCALE GENOMIC DNA]</scope>
</reference>
<keyword evidence="4" id="KW-1185">Reference proteome</keyword>
<dbReference type="PANTHER" id="PTHR42916:SF1">
    <property type="entry name" value="PROTEIN PHYLLO, CHLOROPLASTIC"/>
    <property type="match status" value="1"/>
</dbReference>
<evidence type="ECO:0000313" key="4">
    <source>
        <dbReference type="Proteomes" id="UP001642260"/>
    </source>
</evidence>
<dbReference type="Gene3D" id="3.40.50.1820">
    <property type="entry name" value="alpha/beta hydrolase"/>
    <property type="match status" value="1"/>
</dbReference>
<dbReference type="PANTHER" id="PTHR42916">
    <property type="entry name" value="2-SUCCINYL-5-ENOLPYRUVYL-6-HYDROXY-3-CYCLOHEXENE-1-CARBOXYLATE SYNTHASE"/>
    <property type="match status" value="1"/>
</dbReference>
<name>A0ABC8JLN0_ERUVS</name>
<evidence type="ECO:0000256" key="1">
    <source>
        <dbReference type="ARBA" id="ARBA00023239"/>
    </source>
</evidence>
<dbReference type="SUPFAM" id="SSF53474">
    <property type="entry name" value="alpha/beta-Hydrolases"/>
    <property type="match status" value="1"/>
</dbReference>
<dbReference type="EMBL" id="CAKOAT010107376">
    <property type="protein sequence ID" value="CAH8327055.1"/>
    <property type="molecule type" value="Genomic_DNA"/>
</dbReference>
<dbReference type="Pfam" id="PF00561">
    <property type="entry name" value="Abhydrolase_1"/>
    <property type="match status" value="1"/>
</dbReference>
<evidence type="ECO:0000259" key="2">
    <source>
        <dbReference type="Pfam" id="PF00561"/>
    </source>
</evidence>